<dbReference type="InterPro" id="IPR036388">
    <property type="entry name" value="WH-like_DNA-bd_sf"/>
</dbReference>
<evidence type="ECO:0000256" key="1">
    <source>
        <dbReference type="ARBA" id="ARBA00002286"/>
    </source>
</evidence>
<accession>A0ABU3UHU1</accession>
<dbReference type="EMBL" id="JARAKF010000001">
    <property type="protein sequence ID" value="MDU8993477.1"/>
    <property type="molecule type" value="Genomic_DNA"/>
</dbReference>
<keyword evidence="5" id="KW-1185">Reference proteome</keyword>
<dbReference type="Pfam" id="PF13276">
    <property type="entry name" value="HTH_21"/>
    <property type="match status" value="1"/>
</dbReference>
<dbReference type="InterPro" id="IPR050900">
    <property type="entry name" value="Transposase_IS3/IS150/IS904"/>
</dbReference>
<dbReference type="InterPro" id="IPR009057">
    <property type="entry name" value="Homeodomain-like_sf"/>
</dbReference>
<dbReference type="InterPro" id="IPR036397">
    <property type="entry name" value="RNaseH_sf"/>
</dbReference>
<dbReference type="RefSeq" id="WP_143606427.1">
    <property type="nucleotide sequence ID" value="NZ_CP107955.1"/>
</dbReference>
<dbReference type="InterPro" id="IPR001584">
    <property type="entry name" value="Integrase_cat-core"/>
</dbReference>
<dbReference type="InterPro" id="IPR012337">
    <property type="entry name" value="RNaseH-like_sf"/>
</dbReference>
<dbReference type="PROSITE" id="PS50994">
    <property type="entry name" value="INTEGRASE"/>
    <property type="match status" value="1"/>
</dbReference>
<dbReference type="SUPFAM" id="SSF53098">
    <property type="entry name" value="Ribonuclease H-like"/>
    <property type="match status" value="1"/>
</dbReference>
<protein>
    <submittedName>
        <fullName evidence="4">IS3 family transposase</fullName>
    </submittedName>
</protein>
<evidence type="ECO:0000259" key="3">
    <source>
        <dbReference type="PROSITE" id="PS50994"/>
    </source>
</evidence>
<comment type="caution">
    <text evidence="4">The sequence shown here is derived from an EMBL/GenBank/DDBJ whole genome shotgun (WGS) entry which is preliminary data.</text>
</comment>
<dbReference type="SUPFAM" id="SSF46689">
    <property type="entry name" value="Homeodomain-like"/>
    <property type="match status" value="1"/>
</dbReference>
<proteinExistence type="predicted"/>
<reference evidence="4 5" key="1">
    <citation type="submission" date="2023-02" db="EMBL/GenBank/DDBJ databases">
        <authorList>
            <person name="Maleckis M."/>
        </authorList>
    </citation>
    <scope>NUCLEOTIDE SEQUENCE [LARGE SCALE GENOMIC DNA]</scope>
    <source>
        <strain evidence="4 5">P8-A2</strain>
    </source>
</reference>
<dbReference type="Gene3D" id="1.10.10.10">
    <property type="entry name" value="Winged helix-like DNA-binding domain superfamily/Winged helix DNA-binding domain"/>
    <property type="match status" value="1"/>
</dbReference>
<name>A0ABU3UHU1_9ACTN</name>
<gene>
    <name evidence="4" type="ORF">PU648_14230</name>
</gene>
<dbReference type="Proteomes" id="UP001257627">
    <property type="component" value="Unassembled WGS sequence"/>
</dbReference>
<dbReference type="InterPro" id="IPR048020">
    <property type="entry name" value="Transpos_IS3"/>
</dbReference>
<feature type="coiled-coil region" evidence="2">
    <location>
        <begin position="65"/>
        <end position="92"/>
    </location>
</feature>
<dbReference type="Pfam" id="PF00665">
    <property type="entry name" value="rve"/>
    <property type="match status" value="1"/>
</dbReference>
<comment type="function">
    <text evidence="1">Involved in the transposition of the insertion sequence.</text>
</comment>
<dbReference type="InterPro" id="IPR002514">
    <property type="entry name" value="Transposase_8"/>
</dbReference>
<dbReference type="Pfam" id="PF13333">
    <property type="entry name" value="rve_2"/>
    <property type="match status" value="1"/>
</dbReference>
<evidence type="ECO:0000256" key="2">
    <source>
        <dbReference type="SAM" id="Coils"/>
    </source>
</evidence>
<evidence type="ECO:0000313" key="4">
    <source>
        <dbReference type="EMBL" id="MDU8993477.1"/>
    </source>
</evidence>
<evidence type="ECO:0000313" key="5">
    <source>
        <dbReference type="Proteomes" id="UP001257627"/>
    </source>
</evidence>
<dbReference type="Pfam" id="PF01527">
    <property type="entry name" value="HTH_Tnp_1"/>
    <property type="match status" value="1"/>
</dbReference>
<sequence>MAAPRKYPDELRERATRLAVEARKDPAGRAGAIKRIADQLDVHPEALRGWVKRAETDEGIVPGTTSAEAARIAELEREVKELRRANAILKSASGFLRRGAGPSTAMKVAYIDQYKETFGVQPICDVLAETDAPIAPSTYYAAHSRPPSARSRRDEELTEKIRRIHTDNYGVYGARKVHAALVREGHEVARCTVERLMRQVGLRGVIRAKSPRTTRPAPETDRPADLVERQFTATAPNQLWVADITYIKTFSGWVYAAFVIDVFSRMVVGWQVATSLYTDLALDALEMAIWRRRHTGADLAGLTHHSDRGVQYRAIRYTERLEQEAAVASVGSKGDSYDNALAEAFNSLFKAELIRNKGPWTGINDVEVAVAEYVDWFNQRRLHGELGHVTPAEREVAYSAAEPPASLQKTN</sequence>
<dbReference type="NCBIfam" id="NF033516">
    <property type="entry name" value="transpos_IS3"/>
    <property type="match status" value="1"/>
</dbReference>
<dbReference type="PANTHER" id="PTHR46889">
    <property type="entry name" value="TRANSPOSASE INSF FOR INSERTION SEQUENCE IS3B-RELATED"/>
    <property type="match status" value="1"/>
</dbReference>
<dbReference type="Gene3D" id="3.30.420.10">
    <property type="entry name" value="Ribonuclease H-like superfamily/Ribonuclease H"/>
    <property type="match status" value="1"/>
</dbReference>
<organism evidence="4 5">
    <name type="scientific">Streptomyces mirabilis</name>
    <dbReference type="NCBI Taxonomy" id="68239"/>
    <lineage>
        <taxon>Bacteria</taxon>
        <taxon>Bacillati</taxon>
        <taxon>Actinomycetota</taxon>
        <taxon>Actinomycetes</taxon>
        <taxon>Kitasatosporales</taxon>
        <taxon>Streptomycetaceae</taxon>
        <taxon>Streptomyces</taxon>
    </lineage>
</organism>
<dbReference type="PANTHER" id="PTHR46889:SF5">
    <property type="entry name" value="INTEGRASE PROTEIN"/>
    <property type="match status" value="1"/>
</dbReference>
<feature type="domain" description="Integrase catalytic" evidence="3">
    <location>
        <begin position="232"/>
        <end position="399"/>
    </location>
</feature>
<dbReference type="InterPro" id="IPR025948">
    <property type="entry name" value="HTH-like_dom"/>
</dbReference>
<keyword evidence="2" id="KW-0175">Coiled coil</keyword>